<dbReference type="PANTHER" id="PTHR30136">
    <property type="entry name" value="HELIX-TURN-HELIX TRANSCRIPTIONAL REGULATOR, ICLR FAMILY"/>
    <property type="match status" value="1"/>
</dbReference>
<dbReference type="Gene3D" id="1.10.10.10">
    <property type="entry name" value="Winged helix-like DNA-binding domain superfamily/Winged helix DNA-binding domain"/>
    <property type="match status" value="1"/>
</dbReference>
<dbReference type="Gene3D" id="3.30.450.40">
    <property type="match status" value="1"/>
</dbReference>
<evidence type="ECO:0000256" key="2">
    <source>
        <dbReference type="ARBA" id="ARBA00023125"/>
    </source>
</evidence>
<dbReference type="EMBL" id="JBHRSS010000008">
    <property type="protein sequence ID" value="MFC3105377.1"/>
    <property type="molecule type" value="Genomic_DNA"/>
</dbReference>
<name>A0ABV7EUV1_9GAMM</name>
<dbReference type="PROSITE" id="PS51078">
    <property type="entry name" value="ICLR_ED"/>
    <property type="match status" value="1"/>
</dbReference>
<dbReference type="PROSITE" id="PS51077">
    <property type="entry name" value="HTH_ICLR"/>
    <property type="match status" value="1"/>
</dbReference>
<evidence type="ECO:0000259" key="5">
    <source>
        <dbReference type="PROSITE" id="PS51078"/>
    </source>
</evidence>
<dbReference type="SUPFAM" id="SSF55781">
    <property type="entry name" value="GAF domain-like"/>
    <property type="match status" value="1"/>
</dbReference>
<proteinExistence type="predicted"/>
<sequence length="272" mass="29208">MSAALDSSDATTSPLYVRSVAKAFAVLKAFDGGHRSMSLSEIAAAVDMTKSAAQRFTYTLGALGLLYQDPASRRWQLTPRTLDIGTSYLAADSLIEQATPYLVELNHRCGESVNLSRPDGLDMVFVARFTSHARAFVHMPVGTRIPMFCTASGRAYLSSQPPSQAANFIQASTLHAFTAHTLTNADEILTHVAESGPRGFATASEEFYLGDLNIAAPILAADGSSLGAVNVSCPTSRWTLERMVAEIAPLLIQTVRRISGGPSARQREQISR</sequence>
<evidence type="ECO:0000256" key="3">
    <source>
        <dbReference type="ARBA" id="ARBA00023163"/>
    </source>
</evidence>
<dbReference type="Pfam" id="PF09339">
    <property type="entry name" value="HTH_IclR"/>
    <property type="match status" value="1"/>
</dbReference>
<keyword evidence="7" id="KW-1185">Reference proteome</keyword>
<evidence type="ECO:0000259" key="4">
    <source>
        <dbReference type="PROSITE" id="PS51077"/>
    </source>
</evidence>
<dbReference type="InterPro" id="IPR036390">
    <property type="entry name" value="WH_DNA-bd_sf"/>
</dbReference>
<organism evidence="6 7">
    <name type="scientific">Salinisphaera aquimarina</name>
    <dbReference type="NCBI Taxonomy" id="2094031"/>
    <lineage>
        <taxon>Bacteria</taxon>
        <taxon>Pseudomonadati</taxon>
        <taxon>Pseudomonadota</taxon>
        <taxon>Gammaproteobacteria</taxon>
        <taxon>Salinisphaerales</taxon>
        <taxon>Salinisphaeraceae</taxon>
        <taxon>Salinisphaera</taxon>
    </lineage>
</organism>
<accession>A0ABV7EUV1</accession>
<keyword evidence="3" id="KW-0804">Transcription</keyword>
<evidence type="ECO:0000313" key="7">
    <source>
        <dbReference type="Proteomes" id="UP001595462"/>
    </source>
</evidence>
<dbReference type="Proteomes" id="UP001595462">
    <property type="component" value="Unassembled WGS sequence"/>
</dbReference>
<protein>
    <submittedName>
        <fullName evidence="6">IclR family transcriptional regulator</fullName>
    </submittedName>
</protein>
<feature type="domain" description="IclR-ED" evidence="5">
    <location>
        <begin position="80"/>
        <end position="264"/>
    </location>
</feature>
<dbReference type="InterPro" id="IPR005471">
    <property type="entry name" value="Tscrpt_reg_IclR_N"/>
</dbReference>
<feature type="domain" description="HTH iclR-type" evidence="4">
    <location>
        <begin position="17"/>
        <end position="79"/>
    </location>
</feature>
<evidence type="ECO:0000313" key="6">
    <source>
        <dbReference type="EMBL" id="MFC3105377.1"/>
    </source>
</evidence>
<dbReference type="PANTHER" id="PTHR30136:SF35">
    <property type="entry name" value="HTH-TYPE TRANSCRIPTIONAL REGULATOR RV1719"/>
    <property type="match status" value="1"/>
</dbReference>
<dbReference type="SUPFAM" id="SSF46785">
    <property type="entry name" value="Winged helix' DNA-binding domain"/>
    <property type="match status" value="1"/>
</dbReference>
<dbReference type="InterPro" id="IPR036388">
    <property type="entry name" value="WH-like_DNA-bd_sf"/>
</dbReference>
<keyword evidence="2" id="KW-0238">DNA-binding</keyword>
<reference evidence="7" key="1">
    <citation type="journal article" date="2019" name="Int. J. Syst. Evol. Microbiol.">
        <title>The Global Catalogue of Microorganisms (GCM) 10K type strain sequencing project: providing services to taxonomists for standard genome sequencing and annotation.</title>
        <authorList>
            <consortium name="The Broad Institute Genomics Platform"/>
            <consortium name="The Broad Institute Genome Sequencing Center for Infectious Disease"/>
            <person name="Wu L."/>
            <person name="Ma J."/>
        </authorList>
    </citation>
    <scope>NUCLEOTIDE SEQUENCE [LARGE SCALE GENOMIC DNA]</scope>
    <source>
        <strain evidence="7">KCTC 52640</strain>
    </source>
</reference>
<dbReference type="InterPro" id="IPR050707">
    <property type="entry name" value="HTH_MetabolicPath_Reg"/>
</dbReference>
<dbReference type="RefSeq" id="WP_380690933.1">
    <property type="nucleotide sequence ID" value="NZ_JBHRSS010000008.1"/>
</dbReference>
<evidence type="ECO:0000256" key="1">
    <source>
        <dbReference type="ARBA" id="ARBA00023015"/>
    </source>
</evidence>
<dbReference type="InterPro" id="IPR014757">
    <property type="entry name" value="Tscrpt_reg_IclR_C"/>
</dbReference>
<gene>
    <name evidence="6" type="ORF">ACFOSU_15980</name>
</gene>
<dbReference type="InterPro" id="IPR029016">
    <property type="entry name" value="GAF-like_dom_sf"/>
</dbReference>
<comment type="caution">
    <text evidence="6">The sequence shown here is derived from an EMBL/GenBank/DDBJ whole genome shotgun (WGS) entry which is preliminary data.</text>
</comment>
<dbReference type="Pfam" id="PF01614">
    <property type="entry name" value="IclR_C"/>
    <property type="match status" value="1"/>
</dbReference>
<keyword evidence="1" id="KW-0805">Transcription regulation</keyword>
<dbReference type="SMART" id="SM00346">
    <property type="entry name" value="HTH_ICLR"/>
    <property type="match status" value="1"/>
</dbReference>